<accession>A0AAN9N3K3</accession>
<evidence type="ECO:0000256" key="1">
    <source>
        <dbReference type="SAM" id="MobiDB-lite"/>
    </source>
</evidence>
<name>A0AAN9N3K3_CANGL</name>
<gene>
    <name evidence="2" type="ORF">VNO77_04736</name>
</gene>
<evidence type="ECO:0000313" key="2">
    <source>
        <dbReference type="EMBL" id="KAK7362618.1"/>
    </source>
</evidence>
<comment type="caution">
    <text evidence="2">The sequence shown here is derived from an EMBL/GenBank/DDBJ whole genome shotgun (WGS) entry which is preliminary data.</text>
</comment>
<feature type="compositionally biased region" description="Low complexity" evidence="1">
    <location>
        <begin position="55"/>
        <end position="66"/>
    </location>
</feature>
<organism evidence="2 3">
    <name type="scientific">Canavalia gladiata</name>
    <name type="common">Sword bean</name>
    <name type="synonym">Dolichos gladiatus</name>
    <dbReference type="NCBI Taxonomy" id="3824"/>
    <lineage>
        <taxon>Eukaryota</taxon>
        <taxon>Viridiplantae</taxon>
        <taxon>Streptophyta</taxon>
        <taxon>Embryophyta</taxon>
        <taxon>Tracheophyta</taxon>
        <taxon>Spermatophyta</taxon>
        <taxon>Magnoliopsida</taxon>
        <taxon>eudicotyledons</taxon>
        <taxon>Gunneridae</taxon>
        <taxon>Pentapetalae</taxon>
        <taxon>rosids</taxon>
        <taxon>fabids</taxon>
        <taxon>Fabales</taxon>
        <taxon>Fabaceae</taxon>
        <taxon>Papilionoideae</taxon>
        <taxon>50 kb inversion clade</taxon>
        <taxon>NPAAA clade</taxon>
        <taxon>indigoferoid/millettioid clade</taxon>
        <taxon>Phaseoleae</taxon>
        <taxon>Canavalia</taxon>
    </lineage>
</organism>
<sequence>MHFLRMLFKLWTCIIAFGLAPFLNITGILSPPLVLSAVVGVRLNRYTFLAGLSSSPSSLVEKSSSSNHCHLLQS</sequence>
<dbReference type="Proteomes" id="UP001367508">
    <property type="component" value="Unassembled WGS sequence"/>
</dbReference>
<dbReference type="AlphaFoldDB" id="A0AAN9N3K3"/>
<keyword evidence="3" id="KW-1185">Reference proteome</keyword>
<reference evidence="2 3" key="1">
    <citation type="submission" date="2024-01" db="EMBL/GenBank/DDBJ databases">
        <title>The genomes of 5 underutilized Papilionoideae crops provide insights into root nodulation and disease resistanc.</title>
        <authorList>
            <person name="Jiang F."/>
        </authorList>
    </citation>
    <scope>NUCLEOTIDE SEQUENCE [LARGE SCALE GENOMIC DNA]</scope>
    <source>
        <strain evidence="2">LVBAO_FW01</strain>
        <tissue evidence="2">Leaves</tissue>
    </source>
</reference>
<dbReference type="EMBL" id="JAYMYQ010000001">
    <property type="protein sequence ID" value="KAK7362618.1"/>
    <property type="molecule type" value="Genomic_DNA"/>
</dbReference>
<evidence type="ECO:0000313" key="3">
    <source>
        <dbReference type="Proteomes" id="UP001367508"/>
    </source>
</evidence>
<protein>
    <submittedName>
        <fullName evidence="2">Uncharacterized protein</fullName>
    </submittedName>
</protein>
<feature type="region of interest" description="Disordered" evidence="1">
    <location>
        <begin position="55"/>
        <end position="74"/>
    </location>
</feature>
<proteinExistence type="predicted"/>